<keyword evidence="2" id="KW-0472">Membrane</keyword>
<dbReference type="AlphaFoldDB" id="A0A7L2N026"/>
<dbReference type="InterPro" id="IPR013783">
    <property type="entry name" value="Ig-like_fold"/>
</dbReference>
<keyword evidence="5" id="KW-1185">Reference proteome</keyword>
<feature type="region of interest" description="Disordered" evidence="1">
    <location>
        <begin position="198"/>
        <end position="224"/>
    </location>
</feature>
<name>A0A7L2N026_9PASS</name>
<dbReference type="InterPro" id="IPR015373">
    <property type="entry name" value="Interferon/interleukin_rcp_dom"/>
</dbReference>
<feature type="compositionally biased region" description="Basic and acidic residues" evidence="1">
    <location>
        <begin position="206"/>
        <end position="215"/>
    </location>
</feature>
<feature type="domain" description="Interferon/interleukin receptor" evidence="3">
    <location>
        <begin position="2"/>
        <end position="110"/>
    </location>
</feature>
<dbReference type="SUPFAM" id="SSF49265">
    <property type="entry name" value="Fibronectin type III"/>
    <property type="match status" value="1"/>
</dbReference>
<gene>
    <name evidence="4" type="primary">Il10rb</name>
    <name evidence="4" type="ORF">RHASIB_R10024</name>
</gene>
<dbReference type="InterPro" id="IPR050650">
    <property type="entry name" value="Type-II_Cytokine-TF_Rcpt"/>
</dbReference>
<dbReference type="Gene3D" id="2.60.40.10">
    <property type="entry name" value="Immunoglobulins"/>
    <property type="match status" value="1"/>
</dbReference>
<dbReference type="Pfam" id="PF09294">
    <property type="entry name" value="Interfer-bind"/>
    <property type="match status" value="1"/>
</dbReference>
<evidence type="ECO:0000313" key="5">
    <source>
        <dbReference type="Proteomes" id="UP000587697"/>
    </source>
</evidence>
<feature type="transmembrane region" description="Helical" evidence="2">
    <location>
        <begin position="117"/>
        <end position="146"/>
    </location>
</feature>
<protein>
    <submittedName>
        <fullName evidence="4">I10R2 protein</fullName>
    </submittedName>
</protein>
<dbReference type="PANTHER" id="PTHR20859">
    <property type="entry name" value="INTERFERON/INTERLEUKIN RECEPTOR"/>
    <property type="match status" value="1"/>
</dbReference>
<reference evidence="4 5" key="1">
    <citation type="submission" date="2019-09" db="EMBL/GenBank/DDBJ databases">
        <title>Bird 10,000 Genomes (B10K) Project - Family phase.</title>
        <authorList>
            <person name="Zhang G."/>
        </authorList>
    </citation>
    <scope>NUCLEOTIDE SEQUENCE [LARGE SCALE GENOMIC DNA]</scope>
    <source>
        <strain evidence="4">B10K-DU-002-26</strain>
        <tissue evidence="4">Muscle</tissue>
    </source>
</reference>
<dbReference type="InterPro" id="IPR036116">
    <property type="entry name" value="FN3_sf"/>
</dbReference>
<feature type="non-terminal residue" evidence="4">
    <location>
        <position position="1"/>
    </location>
</feature>
<dbReference type="EMBL" id="VWYO01017066">
    <property type="protein sequence ID" value="NXR65600.1"/>
    <property type="molecule type" value="Genomic_DNA"/>
</dbReference>
<accession>A0A7L2N026</accession>
<evidence type="ECO:0000313" key="4">
    <source>
        <dbReference type="EMBL" id="NXR65600.1"/>
    </source>
</evidence>
<proteinExistence type="predicted"/>
<keyword evidence="2" id="KW-0812">Transmembrane</keyword>
<dbReference type="Proteomes" id="UP000587697">
    <property type="component" value="Unassembled WGS sequence"/>
</dbReference>
<organism evidence="4 5">
    <name type="scientific">Rhadina sibilatrix</name>
    <dbReference type="NCBI Taxonomy" id="2585818"/>
    <lineage>
        <taxon>Eukaryota</taxon>
        <taxon>Metazoa</taxon>
        <taxon>Chordata</taxon>
        <taxon>Craniata</taxon>
        <taxon>Vertebrata</taxon>
        <taxon>Euteleostomi</taxon>
        <taxon>Archelosauria</taxon>
        <taxon>Archosauria</taxon>
        <taxon>Dinosauria</taxon>
        <taxon>Saurischia</taxon>
        <taxon>Theropoda</taxon>
        <taxon>Coelurosauria</taxon>
        <taxon>Aves</taxon>
        <taxon>Neognathae</taxon>
        <taxon>Neoaves</taxon>
        <taxon>Telluraves</taxon>
        <taxon>Australaves</taxon>
        <taxon>Passeriformes</taxon>
        <taxon>Sylvioidea</taxon>
        <taxon>Phylloscopidae</taxon>
        <taxon>Rhadina</taxon>
    </lineage>
</organism>
<comment type="caution">
    <text evidence="4">The sequence shown here is derived from an EMBL/GenBank/DDBJ whole genome shotgun (WGS) entry which is preliminary data.</text>
</comment>
<feature type="non-terminal residue" evidence="4">
    <location>
        <position position="224"/>
    </location>
</feature>
<sequence>ATIGPPEVRLKSEAGALHVDLSGPFARGERRRWPLRHFYGSWQYRILCWRRDTEPRLPSAARVAQVDTRHSSEVLSQLEPWTVYCVRVQALIPEWNKTGELSRELCEQTTHNGVTPVWVVVTVLVGSMLVMVTAVTLCFFCSFYLYRLTKHIFCPSYMFPQHLKEFLSRPASAAQPLPPLAQEELLVCDELVVISEPSLSEGSGDEASRTPEHPQDSAQGDSAS</sequence>
<evidence type="ECO:0000256" key="1">
    <source>
        <dbReference type="SAM" id="MobiDB-lite"/>
    </source>
</evidence>
<evidence type="ECO:0000259" key="3">
    <source>
        <dbReference type="Pfam" id="PF09294"/>
    </source>
</evidence>
<keyword evidence="2" id="KW-1133">Transmembrane helix</keyword>
<dbReference type="PANTHER" id="PTHR20859:SF50">
    <property type="entry name" value="INTERLEUKIN-10 RECEPTOR SUBUNIT BETA"/>
    <property type="match status" value="1"/>
</dbReference>
<evidence type="ECO:0000256" key="2">
    <source>
        <dbReference type="SAM" id="Phobius"/>
    </source>
</evidence>
<dbReference type="GO" id="GO:0004920">
    <property type="term" value="F:interleukin-10 receptor activity"/>
    <property type="evidence" value="ECO:0007669"/>
    <property type="project" value="TreeGrafter"/>
</dbReference>
<dbReference type="GO" id="GO:0005886">
    <property type="term" value="C:plasma membrane"/>
    <property type="evidence" value="ECO:0007669"/>
    <property type="project" value="TreeGrafter"/>
</dbReference>